<dbReference type="PANTHER" id="PTHR21660:SF1">
    <property type="entry name" value="ACYL-COENZYME A THIOESTERASE 13"/>
    <property type="match status" value="1"/>
</dbReference>
<evidence type="ECO:0000259" key="3">
    <source>
        <dbReference type="Pfam" id="PF03061"/>
    </source>
</evidence>
<feature type="domain" description="Thioesterase" evidence="3">
    <location>
        <begin position="55"/>
        <end position="129"/>
    </location>
</feature>
<gene>
    <name evidence="4" type="ORF">EV378_3355</name>
</gene>
<dbReference type="NCBIfam" id="TIGR00369">
    <property type="entry name" value="unchar_dom_1"/>
    <property type="match status" value="1"/>
</dbReference>
<dbReference type="CDD" id="cd03443">
    <property type="entry name" value="PaaI_thioesterase"/>
    <property type="match status" value="1"/>
</dbReference>
<accession>A0A4R1I0S5</accession>
<organism evidence="4 5">
    <name type="scientific">Pseudonocardia endophytica</name>
    <dbReference type="NCBI Taxonomy" id="401976"/>
    <lineage>
        <taxon>Bacteria</taxon>
        <taxon>Bacillati</taxon>
        <taxon>Actinomycetota</taxon>
        <taxon>Actinomycetes</taxon>
        <taxon>Pseudonocardiales</taxon>
        <taxon>Pseudonocardiaceae</taxon>
        <taxon>Pseudonocardia</taxon>
    </lineage>
</organism>
<reference evidence="4 5" key="1">
    <citation type="submission" date="2019-03" db="EMBL/GenBank/DDBJ databases">
        <title>Sequencing the genomes of 1000 actinobacteria strains.</title>
        <authorList>
            <person name="Klenk H.-P."/>
        </authorList>
    </citation>
    <scope>NUCLEOTIDE SEQUENCE [LARGE SCALE GENOMIC DNA]</scope>
    <source>
        <strain evidence="4 5">DSM 44969</strain>
    </source>
</reference>
<proteinExistence type="inferred from homology"/>
<dbReference type="InterPro" id="IPR029069">
    <property type="entry name" value="HotDog_dom_sf"/>
</dbReference>
<dbReference type="PANTHER" id="PTHR21660">
    <property type="entry name" value="THIOESTERASE SUPERFAMILY MEMBER-RELATED"/>
    <property type="match status" value="1"/>
</dbReference>
<dbReference type="InterPro" id="IPR003736">
    <property type="entry name" value="PAAI_dom"/>
</dbReference>
<dbReference type="Gene3D" id="3.10.129.10">
    <property type="entry name" value="Hotdog Thioesterase"/>
    <property type="match status" value="1"/>
</dbReference>
<keyword evidence="5" id="KW-1185">Reference proteome</keyword>
<evidence type="ECO:0000256" key="1">
    <source>
        <dbReference type="ARBA" id="ARBA00008324"/>
    </source>
</evidence>
<name>A0A4R1I0S5_PSEEN</name>
<evidence type="ECO:0000256" key="2">
    <source>
        <dbReference type="ARBA" id="ARBA00022801"/>
    </source>
</evidence>
<sequence>MAPTDAGREDPRMTDTDALLDAMPFARLLGMTVDEASAERVVARLEHRPDLCTTGGLMHGGALMTFADTTGALCAYLGLPEGAGTATTSSHTSLFRAARAGTLTATTRALHRGRTSVVVQTDVTDDEGRPISQTTQTQAVLIGR</sequence>
<dbReference type="EMBL" id="SMFZ01000001">
    <property type="protein sequence ID" value="TCK27483.1"/>
    <property type="molecule type" value="Genomic_DNA"/>
</dbReference>
<comment type="caution">
    <text evidence="4">The sequence shown here is derived from an EMBL/GenBank/DDBJ whole genome shotgun (WGS) entry which is preliminary data.</text>
</comment>
<dbReference type="SUPFAM" id="SSF54637">
    <property type="entry name" value="Thioesterase/thiol ester dehydrase-isomerase"/>
    <property type="match status" value="1"/>
</dbReference>
<keyword evidence="2" id="KW-0378">Hydrolase</keyword>
<dbReference type="InterPro" id="IPR006683">
    <property type="entry name" value="Thioestr_dom"/>
</dbReference>
<dbReference type="Pfam" id="PF03061">
    <property type="entry name" value="4HBT"/>
    <property type="match status" value="1"/>
</dbReference>
<dbReference type="InterPro" id="IPR039298">
    <property type="entry name" value="ACOT13"/>
</dbReference>
<dbReference type="Proteomes" id="UP000295560">
    <property type="component" value="Unassembled WGS sequence"/>
</dbReference>
<evidence type="ECO:0000313" key="4">
    <source>
        <dbReference type="EMBL" id="TCK27483.1"/>
    </source>
</evidence>
<dbReference type="AlphaFoldDB" id="A0A4R1I0S5"/>
<comment type="similarity">
    <text evidence="1">Belongs to the thioesterase PaaI family.</text>
</comment>
<protein>
    <submittedName>
        <fullName evidence="4">Uncharacterized protein (TIGR00369 family)</fullName>
    </submittedName>
</protein>
<evidence type="ECO:0000313" key="5">
    <source>
        <dbReference type="Proteomes" id="UP000295560"/>
    </source>
</evidence>
<dbReference type="GO" id="GO:0047617">
    <property type="term" value="F:fatty acyl-CoA hydrolase activity"/>
    <property type="evidence" value="ECO:0007669"/>
    <property type="project" value="InterPro"/>
</dbReference>